<sequence length="186" mass="20284">MRHGHSQANASGVIISTPDRGLDAFGLSPQGREQLDRVVAEWSWPAPTHILHSDFLRTAETAARVAEHFALPLSGEPGLRERDFGELEGQPDSRYPDIWALDAADPTHRRFGVESVAAVARRMLGVIDGLERETRHATVLLVSHGDPLQILLTALAQRPLSQHRDRPPLAPASITLLAPSQGAPTR</sequence>
<organism evidence="2 3">
    <name type="scientific">Billgrantia campisalis</name>
    <dbReference type="NCBI Taxonomy" id="74661"/>
    <lineage>
        <taxon>Bacteria</taxon>
        <taxon>Pseudomonadati</taxon>
        <taxon>Pseudomonadota</taxon>
        <taxon>Gammaproteobacteria</taxon>
        <taxon>Oceanospirillales</taxon>
        <taxon>Halomonadaceae</taxon>
        <taxon>Billgrantia</taxon>
    </lineage>
</organism>
<proteinExistence type="predicted"/>
<dbReference type="InterPro" id="IPR013078">
    <property type="entry name" value="His_Pase_superF_clade-1"/>
</dbReference>
<dbReference type="PIRSF" id="PIRSF000709">
    <property type="entry name" value="6PFK_2-Ptase"/>
    <property type="match status" value="1"/>
</dbReference>
<protein>
    <submittedName>
        <fullName evidence="2">Histidine phosphatase family protein</fullName>
    </submittedName>
</protein>
<dbReference type="SUPFAM" id="SSF53254">
    <property type="entry name" value="Phosphoglycerate mutase-like"/>
    <property type="match status" value="1"/>
</dbReference>
<comment type="caution">
    <text evidence="2">The sequence shown here is derived from an EMBL/GenBank/DDBJ whole genome shotgun (WGS) entry which is preliminary data.</text>
</comment>
<dbReference type="Proteomes" id="UP000814385">
    <property type="component" value="Unassembled WGS sequence"/>
</dbReference>
<reference evidence="2 3" key="1">
    <citation type="submission" date="2020-05" db="EMBL/GenBank/DDBJ databases">
        <title>Comparative genomic analysis of denitrifying bacteria from Halomonas genus.</title>
        <authorList>
            <person name="Wang L."/>
            <person name="Shao Z."/>
        </authorList>
    </citation>
    <scope>NUCLEOTIDE SEQUENCE [LARGE SCALE GENOMIC DNA]</scope>
    <source>
        <strain evidence="2 3">A4</strain>
    </source>
</reference>
<dbReference type="InterPro" id="IPR029033">
    <property type="entry name" value="His_PPase_superfam"/>
</dbReference>
<evidence type="ECO:0000313" key="2">
    <source>
        <dbReference type="EMBL" id="MCG6656595.1"/>
    </source>
</evidence>
<name>A0ABS9P649_9GAMM</name>
<feature type="region of interest" description="Disordered" evidence="1">
    <location>
        <begin position="162"/>
        <end position="186"/>
    </location>
</feature>
<dbReference type="PANTHER" id="PTHR47821:SF2">
    <property type="entry name" value="PHOSPHOGLYCERATE MUTASE FAMILY PROTEIN"/>
    <property type="match status" value="1"/>
</dbReference>
<dbReference type="PANTHER" id="PTHR47821">
    <property type="entry name" value="PHOSPHOGLYCERATE MUTASE FAMILY PROTEIN"/>
    <property type="match status" value="1"/>
</dbReference>
<gene>
    <name evidence="2" type="ORF">HOP52_02240</name>
</gene>
<dbReference type="EMBL" id="JABFUC010000002">
    <property type="protein sequence ID" value="MCG6656595.1"/>
    <property type="molecule type" value="Genomic_DNA"/>
</dbReference>
<evidence type="ECO:0000256" key="1">
    <source>
        <dbReference type="SAM" id="MobiDB-lite"/>
    </source>
</evidence>
<keyword evidence="3" id="KW-1185">Reference proteome</keyword>
<evidence type="ECO:0000313" key="3">
    <source>
        <dbReference type="Proteomes" id="UP000814385"/>
    </source>
</evidence>
<dbReference type="Pfam" id="PF00300">
    <property type="entry name" value="His_Phos_1"/>
    <property type="match status" value="1"/>
</dbReference>
<dbReference type="Gene3D" id="3.40.50.1240">
    <property type="entry name" value="Phosphoglycerate mutase-like"/>
    <property type="match status" value="1"/>
</dbReference>
<accession>A0ABS9P649</accession>